<reference evidence="2" key="1">
    <citation type="journal article" date="2002" name="Nature">
        <title>The genome sequence and structure of rice chromosome 1.</title>
        <authorList>
            <person name="Sasaki T."/>
            <person name="Matsumoto T."/>
            <person name="Yamamoto K."/>
            <person name="Sakata K."/>
            <person name="Baba T."/>
            <person name="Katayose Y."/>
            <person name="Wu J."/>
            <person name="Niimura Y."/>
            <person name="Cheng Z."/>
            <person name="Nagamura Y."/>
            <person name="Antonio B.A."/>
            <person name="Kanamori H."/>
            <person name="Hosokawa S."/>
            <person name="Masukawa M."/>
            <person name="Arikawa K."/>
            <person name="Chiden Y."/>
            <person name="Hayashi M."/>
            <person name="Okamoto M."/>
            <person name="Ando T."/>
            <person name="Aoki H."/>
            <person name="Arita K."/>
            <person name="Hamada M."/>
            <person name="Harada C."/>
            <person name="Hijishita S."/>
            <person name="Honda M."/>
            <person name="Ichikawa Y."/>
            <person name="Idonuma A."/>
            <person name="Iijima M."/>
            <person name="Ikeda M."/>
            <person name="Ikeno M."/>
            <person name="Itoh S."/>
            <person name="Itoh T."/>
            <person name="Itoh Y."/>
            <person name="Itoh Y."/>
            <person name="Iwabuchi A."/>
            <person name="Kamiya K."/>
            <person name="Karasawa W."/>
            <person name="Katagiri S."/>
            <person name="Kikuta A."/>
            <person name="Kobayashi N."/>
            <person name="Kono I."/>
            <person name="Machita K."/>
            <person name="Maehara T."/>
            <person name="Mizuno H."/>
            <person name="Mizubayashi T."/>
            <person name="Mukai Y."/>
            <person name="Nagasaki H."/>
            <person name="Nakashima M."/>
            <person name="Nakama Y."/>
            <person name="Nakamichi Y."/>
            <person name="Nakamura M."/>
            <person name="Namiki N."/>
            <person name="Negishi M."/>
            <person name="Ohta I."/>
            <person name="Ono N."/>
            <person name="Saji S."/>
            <person name="Sakai K."/>
            <person name="Shibata M."/>
            <person name="Shimokawa T."/>
            <person name="Shomura A."/>
            <person name="Song J."/>
            <person name="Takazaki Y."/>
            <person name="Terasawa K."/>
            <person name="Tsuji K."/>
            <person name="Waki K."/>
            <person name="Yamagata H."/>
            <person name="Yamane H."/>
            <person name="Yoshiki S."/>
            <person name="Yoshihara R."/>
            <person name="Yukawa K."/>
            <person name="Zhong H."/>
            <person name="Iwama H."/>
            <person name="Endo T."/>
            <person name="Ito H."/>
            <person name="Hahn J.H."/>
            <person name="Kim H.I."/>
            <person name="Eun M.Y."/>
            <person name="Yano M."/>
            <person name="Jiang J."/>
            <person name="Gojobori T."/>
        </authorList>
    </citation>
    <scope>NUCLEOTIDE SEQUENCE [LARGE SCALE GENOMIC DNA]</scope>
</reference>
<evidence type="ECO:0000313" key="2">
    <source>
        <dbReference type="EMBL" id="BAD81856.1"/>
    </source>
</evidence>
<feature type="region of interest" description="Disordered" evidence="1">
    <location>
        <begin position="183"/>
        <end position="247"/>
    </location>
</feature>
<dbReference type="Proteomes" id="UP000817658">
    <property type="component" value="Chromosome 1"/>
</dbReference>
<dbReference type="PANTHER" id="PTHR46863:SF1">
    <property type="entry name" value="PROTEIN KINASE SUPERFAMILY PROTEIN"/>
    <property type="match status" value="1"/>
</dbReference>
<accession>Q5N9K0</accession>
<feature type="compositionally biased region" description="Low complexity" evidence="1">
    <location>
        <begin position="218"/>
        <end position="229"/>
    </location>
</feature>
<dbReference type="EMBL" id="AP003252">
    <property type="protein sequence ID" value="BAD81856.1"/>
    <property type="molecule type" value="Genomic_DNA"/>
</dbReference>
<gene>
    <name evidence="2" type="primary">P0446G04.38</name>
</gene>
<dbReference type="InterPro" id="IPR011009">
    <property type="entry name" value="Kinase-like_dom_sf"/>
</dbReference>
<dbReference type="PANTHER" id="PTHR46863">
    <property type="entry name" value="OS09G0572100 PROTEIN"/>
    <property type="match status" value="1"/>
</dbReference>
<dbReference type="Gene3D" id="1.10.510.10">
    <property type="entry name" value="Transferase(Phosphotransferase) domain 1"/>
    <property type="match status" value="1"/>
</dbReference>
<sequence length="247" mass="25990">MASLPFAMASVHKCVVHVAAATADFSSHCLTAAAATGGKRRSDRRVHGGQTGGDDRRGKQLQRSDRLIYTGQTDDIRAAHVTARLAVLGHCHHAAIARLLGVSASPNGSLFLAYELLLDASPLFALHRNPNNPSFTLLASWQSRLKVAADVTDVLHYVHLQADTVHLHNRLRCVAKDAAARAGDVSEEDGASTAASAQSEEGGGDRRPPPPPPPFSPAPAAAAALLPCPESHRDKTATSDKTGLKTT</sequence>
<proteinExistence type="predicted"/>
<dbReference type="SUPFAM" id="SSF56112">
    <property type="entry name" value="Protein kinase-like (PK-like)"/>
    <property type="match status" value="1"/>
</dbReference>
<name>Q5N9K0_ORYSJ</name>
<keyword evidence="2" id="KW-0808">Transferase</keyword>
<protein>
    <submittedName>
        <fullName evidence="2">Protein kinase-like</fullName>
    </submittedName>
</protein>
<dbReference type="GO" id="GO:0016301">
    <property type="term" value="F:kinase activity"/>
    <property type="evidence" value="ECO:0007669"/>
    <property type="project" value="UniProtKB-KW"/>
</dbReference>
<keyword evidence="2" id="KW-0418">Kinase</keyword>
<feature type="region of interest" description="Disordered" evidence="1">
    <location>
        <begin position="40"/>
        <end position="61"/>
    </location>
</feature>
<dbReference type="AlphaFoldDB" id="Q5N9K0"/>
<evidence type="ECO:0000256" key="1">
    <source>
        <dbReference type="SAM" id="MobiDB-lite"/>
    </source>
</evidence>
<organism evidence="2">
    <name type="scientific">Oryza sativa subsp. japonica</name>
    <name type="common">Rice</name>
    <dbReference type="NCBI Taxonomy" id="39947"/>
    <lineage>
        <taxon>Eukaryota</taxon>
        <taxon>Viridiplantae</taxon>
        <taxon>Streptophyta</taxon>
        <taxon>Embryophyta</taxon>
        <taxon>Tracheophyta</taxon>
        <taxon>Spermatophyta</taxon>
        <taxon>Magnoliopsida</taxon>
        <taxon>Liliopsida</taxon>
        <taxon>Poales</taxon>
        <taxon>Poaceae</taxon>
        <taxon>BOP clade</taxon>
        <taxon>Oryzoideae</taxon>
        <taxon>Oryzeae</taxon>
        <taxon>Oryzinae</taxon>
        <taxon>Oryza</taxon>
        <taxon>Oryza sativa</taxon>
    </lineage>
</organism>